<feature type="compositionally biased region" description="Low complexity" evidence="4">
    <location>
        <begin position="157"/>
        <end position="192"/>
    </location>
</feature>
<dbReference type="Proteomes" id="UP000515955">
    <property type="component" value="Chromosome"/>
</dbReference>
<dbReference type="GO" id="GO:0005737">
    <property type="term" value="C:cytoplasm"/>
    <property type="evidence" value="ECO:0007669"/>
    <property type="project" value="UniProtKB-ARBA"/>
</dbReference>
<comment type="similarity">
    <text evidence="3">Belongs to the bacterial ribosomal protein bS16 family.</text>
</comment>
<dbReference type="InterPro" id="IPR023803">
    <property type="entry name" value="Ribosomal_bS16_dom_sf"/>
</dbReference>
<dbReference type="PANTHER" id="PTHR12919:SF20">
    <property type="entry name" value="SMALL RIBOSOMAL SUBUNIT PROTEIN BS16M"/>
    <property type="match status" value="1"/>
</dbReference>
<keyword evidence="6" id="KW-1185">Reference proteome</keyword>
<dbReference type="Gene3D" id="3.30.1320.10">
    <property type="match status" value="1"/>
</dbReference>
<dbReference type="HAMAP" id="MF_00385">
    <property type="entry name" value="Ribosomal_bS16"/>
    <property type="match status" value="1"/>
</dbReference>
<dbReference type="KEGG" id="srhi:H9L12_05205"/>
<evidence type="ECO:0000313" key="6">
    <source>
        <dbReference type="Proteomes" id="UP000515955"/>
    </source>
</evidence>
<evidence type="ECO:0000256" key="2">
    <source>
        <dbReference type="ARBA" id="ARBA00023274"/>
    </source>
</evidence>
<evidence type="ECO:0000256" key="3">
    <source>
        <dbReference type="HAMAP-Rule" id="MF_00385"/>
    </source>
</evidence>
<dbReference type="SUPFAM" id="SSF54565">
    <property type="entry name" value="Ribosomal protein S16"/>
    <property type="match status" value="1"/>
</dbReference>
<evidence type="ECO:0000313" key="5">
    <source>
        <dbReference type="EMBL" id="QNN65920.1"/>
    </source>
</evidence>
<protein>
    <recommendedName>
        <fullName evidence="3">Small ribosomal subunit protein bS16</fullName>
    </recommendedName>
</protein>
<evidence type="ECO:0000256" key="1">
    <source>
        <dbReference type="ARBA" id="ARBA00022980"/>
    </source>
</evidence>
<gene>
    <name evidence="3 5" type="primary">rpsP</name>
    <name evidence="5" type="ORF">H9L12_05205</name>
</gene>
<keyword evidence="2 3" id="KW-0687">Ribonucleoprotein</keyword>
<dbReference type="Pfam" id="PF00886">
    <property type="entry name" value="Ribosomal_S16"/>
    <property type="match status" value="1"/>
</dbReference>
<name>A0A7G9SDJ5_9SPHN</name>
<dbReference type="AlphaFoldDB" id="A0A7G9SDJ5"/>
<sequence length="229" mass="23794">MAVAIRLARGGSKKRPYYRVVVADSRNARDGRFIEKVGTYNPLLAKDSPERVKLDADRISHWLSVGAQPSDRVARFLDAAGIRERAARNNPKKAEPGDKAKERAEERAAKLAEAEEAKAAAAAAPAEEPAAEPAVTEETEVAAEQAPSDTADLPADEPVAAEAATEASAGEEAPAEPVSAEATEAAVEASAGQEANEATPNSDAGDEPTEVTGESAQAPAEGEAEEKAE</sequence>
<feature type="region of interest" description="Disordered" evidence="4">
    <location>
        <begin position="87"/>
        <end position="229"/>
    </location>
</feature>
<accession>A0A7G9SDJ5</accession>
<dbReference type="GO" id="GO:0015935">
    <property type="term" value="C:small ribosomal subunit"/>
    <property type="evidence" value="ECO:0007669"/>
    <property type="project" value="TreeGrafter"/>
</dbReference>
<keyword evidence="1 3" id="KW-0689">Ribosomal protein</keyword>
<dbReference type="PANTHER" id="PTHR12919">
    <property type="entry name" value="30S RIBOSOMAL PROTEIN S16"/>
    <property type="match status" value="1"/>
</dbReference>
<reference evidence="5 6" key="1">
    <citation type="submission" date="2020-08" db="EMBL/GenBank/DDBJ databases">
        <title>Genome sequence of Sphingomonas rhizophila KACC 19189T.</title>
        <authorList>
            <person name="Hyun D.-W."/>
            <person name="Bae J.-W."/>
        </authorList>
    </citation>
    <scope>NUCLEOTIDE SEQUENCE [LARGE SCALE GENOMIC DNA]</scope>
    <source>
        <strain evidence="5 6">KACC 19189</strain>
    </source>
</reference>
<proteinExistence type="inferred from homology"/>
<dbReference type="InterPro" id="IPR000307">
    <property type="entry name" value="Ribosomal_bS16"/>
</dbReference>
<dbReference type="NCBIfam" id="TIGR00002">
    <property type="entry name" value="S16"/>
    <property type="match status" value="1"/>
</dbReference>
<dbReference type="EMBL" id="CP060717">
    <property type="protein sequence ID" value="QNN65920.1"/>
    <property type="molecule type" value="Genomic_DNA"/>
</dbReference>
<dbReference type="GO" id="GO:0006412">
    <property type="term" value="P:translation"/>
    <property type="evidence" value="ECO:0007669"/>
    <property type="project" value="UniProtKB-UniRule"/>
</dbReference>
<feature type="compositionally biased region" description="Basic and acidic residues" evidence="4">
    <location>
        <begin position="87"/>
        <end position="118"/>
    </location>
</feature>
<feature type="compositionally biased region" description="Low complexity" evidence="4">
    <location>
        <begin position="119"/>
        <end position="134"/>
    </location>
</feature>
<dbReference type="GO" id="GO:0003735">
    <property type="term" value="F:structural constituent of ribosome"/>
    <property type="evidence" value="ECO:0007669"/>
    <property type="project" value="InterPro"/>
</dbReference>
<evidence type="ECO:0000256" key="4">
    <source>
        <dbReference type="SAM" id="MobiDB-lite"/>
    </source>
</evidence>
<organism evidence="5 6">
    <name type="scientific">Sphingomonas rhizophila</name>
    <dbReference type="NCBI Taxonomy" id="2071607"/>
    <lineage>
        <taxon>Bacteria</taxon>
        <taxon>Pseudomonadati</taxon>
        <taxon>Pseudomonadota</taxon>
        <taxon>Alphaproteobacteria</taxon>
        <taxon>Sphingomonadales</taxon>
        <taxon>Sphingomonadaceae</taxon>
        <taxon>Sphingomonas</taxon>
    </lineage>
</organism>